<sequence length="87" mass="10310">MRDDVVAQKIVDKCLICHDAGRIFLERKSKRDWFTHHEFKIIVDLLVKTQGLESETSVTRKKKQKTRVKKTVSSKRKILQNKLLDFK</sequence>
<comment type="caution">
    <text evidence="1">The sequence shown here is derived from an EMBL/GenBank/DDBJ whole genome shotgun (WGS) entry which is preliminary data.</text>
</comment>
<accession>A0A0B0EP63</accession>
<dbReference type="Proteomes" id="UP000030652">
    <property type="component" value="Unassembled WGS sequence"/>
</dbReference>
<evidence type="ECO:0000313" key="2">
    <source>
        <dbReference type="Proteomes" id="UP000030652"/>
    </source>
</evidence>
<dbReference type="AlphaFoldDB" id="A0A0B0EP63"/>
<protein>
    <submittedName>
        <fullName evidence="1">Putative heme protein</fullName>
    </submittedName>
</protein>
<proteinExistence type="predicted"/>
<dbReference type="EMBL" id="JRYO01000085">
    <property type="protein sequence ID" value="KHE92873.1"/>
    <property type="molecule type" value="Genomic_DNA"/>
</dbReference>
<gene>
    <name evidence="1" type="ORF">SCABRO_01262</name>
</gene>
<reference evidence="1 2" key="1">
    <citation type="submission" date="2014-10" db="EMBL/GenBank/DDBJ databases">
        <title>Draft genome of anammox bacterium scalindua brodae, obtained using differential coverage binning of sequence data from two enrichment reactors.</title>
        <authorList>
            <person name="Speth D.R."/>
            <person name="Russ L."/>
            <person name="Kartal B."/>
            <person name="Op den Camp H.J."/>
            <person name="Dutilh B.E."/>
            <person name="Jetten M.S."/>
        </authorList>
    </citation>
    <scope>NUCLEOTIDE SEQUENCE [LARGE SCALE GENOMIC DNA]</scope>
    <source>
        <strain evidence="1">RU1</strain>
    </source>
</reference>
<name>A0A0B0EP63_9BACT</name>
<organism evidence="1 2">
    <name type="scientific">Candidatus Scalindua brodae</name>
    <dbReference type="NCBI Taxonomy" id="237368"/>
    <lineage>
        <taxon>Bacteria</taxon>
        <taxon>Pseudomonadati</taxon>
        <taxon>Planctomycetota</taxon>
        <taxon>Candidatus Brocadiia</taxon>
        <taxon>Candidatus Brocadiales</taxon>
        <taxon>Candidatus Scalinduaceae</taxon>
        <taxon>Candidatus Scalindua</taxon>
    </lineage>
</organism>
<evidence type="ECO:0000313" key="1">
    <source>
        <dbReference type="EMBL" id="KHE92873.1"/>
    </source>
</evidence>